<gene>
    <name evidence="1" type="ORF">DKK79_03475</name>
</gene>
<comment type="caution">
    <text evidence="1">The sequence shown here is derived from an EMBL/GenBank/DDBJ whole genome shotgun (WGS) entry which is preliminary data.</text>
</comment>
<organism evidence="1 2">
    <name type="scientific">Gilliamella apicola</name>
    <dbReference type="NCBI Taxonomy" id="1196095"/>
    <lineage>
        <taxon>Bacteria</taxon>
        <taxon>Pseudomonadati</taxon>
        <taxon>Pseudomonadota</taxon>
        <taxon>Gammaproteobacteria</taxon>
        <taxon>Orbales</taxon>
        <taxon>Orbaceae</taxon>
        <taxon>Gilliamella</taxon>
    </lineage>
</organism>
<dbReference type="Proteomes" id="UP000247483">
    <property type="component" value="Unassembled WGS sequence"/>
</dbReference>
<dbReference type="InterPro" id="IPR016776">
    <property type="entry name" value="ApeP-like_dehydratase"/>
</dbReference>
<dbReference type="Pfam" id="PF22817">
    <property type="entry name" value="ApeP-like"/>
    <property type="match status" value="1"/>
</dbReference>
<proteinExistence type="predicted"/>
<evidence type="ECO:0000313" key="2">
    <source>
        <dbReference type="Proteomes" id="UP000247483"/>
    </source>
</evidence>
<evidence type="ECO:0000313" key="1">
    <source>
        <dbReference type="EMBL" id="PXZ05747.1"/>
    </source>
</evidence>
<dbReference type="PIRSF" id="PIRSF020565">
    <property type="entry name" value="3Ho_Ac_ACP_DH_prd"/>
    <property type="match status" value="1"/>
</dbReference>
<accession>A0A2V4EBN8</accession>
<dbReference type="SUPFAM" id="SSF54637">
    <property type="entry name" value="Thioesterase/thiol ester dehydrase-isomerase"/>
    <property type="match status" value="1"/>
</dbReference>
<dbReference type="Gene3D" id="3.10.129.10">
    <property type="entry name" value="Hotdog Thioesterase"/>
    <property type="match status" value="1"/>
</dbReference>
<dbReference type="EMBL" id="QGLP01000004">
    <property type="protein sequence ID" value="PXZ05747.1"/>
    <property type="molecule type" value="Genomic_DNA"/>
</dbReference>
<sequence length="157" mass="17564">MQYKSASDYLPHRTPMIMINKVHLVDDKQCICSVEVSKNGILSPFLTKDDQLPNFYAIELMAQTIGVWNGYHGSKKKHSPQLGMLLGGRAIKTTVPAFALNSELMITANLVLFDSKLANFDCDICINQQCVASGKLNVYEPDHNEFDQLFGLQRLKG</sequence>
<dbReference type="InterPro" id="IPR029069">
    <property type="entry name" value="HotDog_dom_sf"/>
</dbReference>
<name>A0A2V4EBN8_9GAMM</name>
<dbReference type="AlphaFoldDB" id="A0A2V4EBN8"/>
<protein>
    <submittedName>
        <fullName evidence="1">3-hydroxy-fatty acyl-ACP dehydratase</fullName>
    </submittedName>
</protein>
<dbReference type="RefSeq" id="WP_110422857.1">
    <property type="nucleotide sequence ID" value="NZ_QGLP01000004.1"/>
</dbReference>
<reference evidence="1 2" key="1">
    <citation type="submission" date="2018-05" db="EMBL/GenBank/DDBJ databases">
        <title>Reference genomes for bee gut microbiota database.</title>
        <authorList>
            <person name="Ellegaard K.M."/>
        </authorList>
    </citation>
    <scope>NUCLEOTIDE SEQUENCE [LARGE SCALE GENOMIC DNA]</scope>
    <source>
        <strain evidence="1 2">ESL0177</strain>
    </source>
</reference>